<dbReference type="Proteomes" id="UP000002039">
    <property type="component" value="Unassembled WGS sequence"/>
</dbReference>
<protein>
    <recommendedName>
        <fullName evidence="4">Chromo domain-containing protein</fullName>
    </recommendedName>
</protein>
<reference evidence="3" key="1">
    <citation type="journal article" date="2015" name="PLoS Genet.">
        <title>The dynamic genome and transcriptome of the human fungal pathogen Blastomyces and close relative Emmonsia.</title>
        <authorList>
            <person name="Munoz J.F."/>
            <person name="Gauthier G.M."/>
            <person name="Desjardins C.A."/>
            <person name="Gallo J.E."/>
            <person name="Holder J."/>
            <person name="Sullivan T.D."/>
            <person name="Marty A.J."/>
            <person name="Carmen J.C."/>
            <person name="Chen Z."/>
            <person name="Ding L."/>
            <person name="Gujja S."/>
            <person name="Magrini V."/>
            <person name="Misas E."/>
            <person name="Mitreva M."/>
            <person name="Priest M."/>
            <person name="Saif S."/>
            <person name="Whiston E.A."/>
            <person name="Young S."/>
            <person name="Zeng Q."/>
            <person name="Goldman W.E."/>
            <person name="Mardis E.R."/>
            <person name="Taylor J.W."/>
            <person name="McEwen J.G."/>
            <person name="Clay O.K."/>
            <person name="Klein B.S."/>
            <person name="Cuomo C.A."/>
        </authorList>
    </citation>
    <scope>NUCLEOTIDE SEQUENCE [LARGE SCALE GENOMIC DNA]</scope>
    <source>
        <strain evidence="3">ER-3 / ATCC MYA-2586</strain>
    </source>
</reference>
<evidence type="ECO:0000313" key="2">
    <source>
        <dbReference type="EMBL" id="EEQ85988.2"/>
    </source>
</evidence>
<keyword evidence="3" id="KW-1185">Reference proteome</keyword>
<sequence>MPTPGTGFFPALKTDQHHDEGAPPSEDITRSQTRLGPASDFHNLSSLGDLQYRRGARRKLIGLLTSTSREDPSRSGAASGDASSRPGAIAIEQAEIPSRAVIKNECESDIGGASLPSKRRRRPYQHEDYLDIIEVVDITASPRPGKRREKTVPQSSIVKHQGTNSRRAPAAQATRRWNYRGLVGYELRNGKPWVRVAWHPTWEPAEEFPSAQVEEARHLPLKKGEGGPKSANRLRKARKQQ</sequence>
<organism evidence="2 3">
    <name type="scientific">Ajellomyces dermatitidis (strain ER-3 / ATCC MYA-2586)</name>
    <name type="common">Blastomyces dermatitidis</name>
    <dbReference type="NCBI Taxonomy" id="559297"/>
    <lineage>
        <taxon>Eukaryota</taxon>
        <taxon>Fungi</taxon>
        <taxon>Dikarya</taxon>
        <taxon>Ascomycota</taxon>
        <taxon>Pezizomycotina</taxon>
        <taxon>Eurotiomycetes</taxon>
        <taxon>Eurotiomycetidae</taxon>
        <taxon>Onygenales</taxon>
        <taxon>Ajellomycetaceae</taxon>
        <taxon>Blastomyces</taxon>
    </lineage>
</organism>
<dbReference type="EMBL" id="EQ999986">
    <property type="protein sequence ID" value="EEQ85988.2"/>
    <property type="molecule type" value="Genomic_DNA"/>
</dbReference>
<evidence type="ECO:0000256" key="1">
    <source>
        <dbReference type="SAM" id="MobiDB-lite"/>
    </source>
</evidence>
<evidence type="ECO:0008006" key="4">
    <source>
        <dbReference type="Google" id="ProtNLM"/>
    </source>
</evidence>
<feature type="region of interest" description="Disordered" evidence="1">
    <location>
        <begin position="205"/>
        <end position="241"/>
    </location>
</feature>
<feature type="region of interest" description="Disordered" evidence="1">
    <location>
        <begin position="63"/>
        <end position="96"/>
    </location>
</feature>
<feature type="compositionally biased region" description="Polar residues" evidence="1">
    <location>
        <begin position="152"/>
        <end position="166"/>
    </location>
</feature>
<dbReference type="RefSeq" id="XP_045273624.1">
    <property type="nucleotide sequence ID" value="XM_045425043.1"/>
</dbReference>
<feature type="compositionally biased region" description="Low complexity" evidence="1">
    <location>
        <begin position="74"/>
        <end position="88"/>
    </location>
</feature>
<dbReference type="GeneID" id="69030702"/>
<feature type="compositionally biased region" description="Basic and acidic residues" evidence="1">
    <location>
        <begin position="214"/>
        <end position="226"/>
    </location>
</feature>
<evidence type="ECO:0000313" key="3">
    <source>
        <dbReference type="Proteomes" id="UP000002039"/>
    </source>
</evidence>
<feature type="region of interest" description="Disordered" evidence="1">
    <location>
        <begin position="1"/>
        <end position="48"/>
    </location>
</feature>
<accession>A0ABP2ERT6</accession>
<name>A0ABP2ERT6_AJEDR</name>
<feature type="region of interest" description="Disordered" evidence="1">
    <location>
        <begin position="142"/>
        <end position="172"/>
    </location>
</feature>
<feature type="compositionally biased region" description="Basic residues" evidence="1">
    <location>
        <begin position="232"/>
        <end position="241"/>
    </location>
</feature>
<gene>
    <name evidence="2" type="ORF">BDCG_09257</name>
</gene>
<proteinExistence type="predicted"/>